<name>A0AAV0GCR6_9ASTE</name>
<keyword evidence="2" id="KW-1185">Reference proteome</keyword>
<gene>
    <name evidence="1" type="ORF">CEPIT_LOCUS42471</name>
</gene>
<comment type="caution">
    <text evidence="1">The sequence shown here is derived from an EMBL/GenBank/DDBJ whole genome shotgun (WGS) entry which is preliminary data.</text>
</comment>
<accession>A0AAV0GCR6</accession>
<dbReference type="EMBL" id="CAMAPF010001085">
    <property type="protein sequence ID" value="CAH9145768.1"/>
    <property type="molecule type" value="Genomic_DNA"/>
</dbReference>
<protein>
    <submittedName>
        <fullName evidence="1">Uncharacterized protein</fullName>
    </submittedName>
</protein>
<evidence type="ECO:0000313" key="1">
    <source>
        <dbReference type="EMBL" id="CAH9145768.1"/>
    </source>
</evidence>
<dbReference type="AlphaFoldDB" id="A0AAV0GCR6"/>
<dbReference type="Proteomes" id="UP001152523">
    <property type="component" value="Unassembled WGS sequence"/>
</dbReference>
<reference evidence="1" key="1">
    <citation type="submission" date="2022-07" db="EMBL/GenBank/DDBJ databases">
        <authorList>
            <person name="Macas J."/>
            <person name="Novak P."/>
            <person name="Neumann P."/>
        </authorList>
    </citation>
    <scope>NUCLEOTIDE SEQUENCE</scope>
</reference>
<evidence type="ECO:0000313" key="2">
    <source>
        <dbReference type="Proteomes" id="UP001152523"/>
    </source>
</evidence>
<organism evidence="1 2">
    <name type="scientific">Cuscuta epithymum</name>
    <dbReference type="NCBI Taxonomy" id="186058"/>
    <lineage>
        <taxon>Eukaryota</taxon>
        <taxon>Viridiplantae</taxon>
        <taxon>Streptophyta</taxon>
        <taxon>Embryophyta</taxon>
        <taxon>Tracheophyta</taxon>
        <taxon>Spermatophyta</taxon>
        <taxon>Magnoliopsida</taxon>
        <taxon>eudicotyledons</taxon>
        <taxon>Gunneridae</taxon>
        <taxon>Pentapetalae</taxon>
        <taxon>asterids</taxon>
        <taxon>lamiids</taxon>
        <taxon>Solanales</taxon>
        <taxon>Convolvulaceae</taxon>
        <taxon>Cuscuteae</taxon>
        <taxon>Cuscuta</taxon>
        <taxon>Cuscuta subgen. Cuscuta</taxon>
    </lineage>
</organism>
<sequence length="94" mass="10367">MLLKGRAGSVVVDLRLIKGTLTTFEKVLGSFLRSKVLGYLEVKCNTPKIPTQNIDIFAIKLLFIDKSFENYSGSLNREMSVTVTSGHLLTECTG</sequence>
<proteinExistence type="predicted"/>